<evidence type="ECO:0000313" key="1">
    <source>
        <dbReference type="EMBL" id="CAK9040083.1"/>
    </source>
</evidence>
<reference evidence="1 2" key="1">
    <citation type="submission" date="2024-02" db="EMBL/GenBank/DDBJ databases">
        <authorList>
            <person name="Chen Y."/>
            <person name="Shah S."/>
            <person name="Dougan E. K."/>
            <person name="Thang M."/>
            <person name="Chan C."/>
        </authorList>
    </citation>
    <scope>NUCLEOTIDE SEQUENCE [LARGE SCALE GENOMIC DNA]</scope>
</reference>
<organism evidence="1 2">
    <name type="scientific">Durusdinium trenchii</name>
    <dbReference type="NCBI Taxonomy" id="1381693"/>
    <lineage>
        <taxon>Eukaryota</taxon>
        <taxon>Sar</taxon>
        <taxon>Alveolata</taxon>
        <taxon>Dinophyceae</taxon>
        <taxon>Suessiales</taxon>
        <taxon>Symbiodiniaceae</taxon>
        <taxon>Durusdinium</taxon>
    </lineage>
</organism>
<protein>
    <submittedName>
        <fullName evidence="1">Uncharacterized protein</fullName>
    </submittedName>
</protein>
<dbReference type="EMBL" id="CAXAMM010016945">
    <property type="protein sequence ID" value="CAK9040083.1"/>
    <property type="molecule type" value="Genomic_DNA"/>
</dbReference>
<dbReference type="Proteomes" id="UP001642464">
    <property type="component" value="Unassembled WGS sequence"/>
</dbReference>
<name>A0ABP0LN48_9DINO</name>
<proteinExistence type="predicted"/>
<evidence type="ECO:0000313" key="2">
    <source>
        <dbReference type="Proteomes" id="UP001642464"/>
    </source>
</evidence>
<sequence length="71" mass="7448">PCTDSPATLGYAGRLSSMGIELARRDADGLASDPATYWAEGSDGHDGGFKAIQIRKTPTEGLNFLMAAAFE</sequence>
<keyword evidence="2" id="KW-1185">Reference proteome</keyword>
<feature type="non-terminal residue" evidence="1">
    <location>
        <position position="71"/>
    </location>
</feature>
<comment type="caution">
    <text evidence="1">The sequence shown here is derived from an EMBL/GenBank/DDBJ whole genome shotgun (WGS) entry which is preliminary data.</text>
</comment>
<accession>A0ABP0LN48</accession>
<feature type="non-terminal residue" evidence="1">
    <location>
        <position position="1"/>
    </location>
</feature>
<gene>
    <name evidence="1" type="ORF">SCF082_LOCUS23376</name>
</gene>